<gene>
    <name evidence="1" type="ORF">ACFQJ6_07960</name>
</gene>
<sequence length="59" mass="6174">MNYDRRTFLKSAGSAVGAATVLGSAGTAAASGSYTNHYYSGFDYWKYVPDGVGAGDPSW</sequence>
<accession>A0ABD5WIL4</accession>
<proteinExistence type="predicted"/>
<dbReference type="InterPro" id="IPR006311">
    <property type="entry name" value="TAT_signal"/>
</dbReference>
<dbReference type="AlphaFoldDB" id="A0ABD5WIL4"/>
<evidence type="ECO:0000313" key="2">
    <source>
        <dbReference type="Proteomes" id="UP001596407"/>
    </source>
</evidence>
<protein>
    <submittedName>
        <fullName evidence="1">Twin-arginine translocation signal domain-containing protein</fullName>
    </submittedName>
</protein>
<organism evidence="1 2">
    <name type="scientific">Halorussus caseinilyticus</name>
    <dbReference type="NCBI Taxonomy" id="3034025"/>
    <lineage>
        <taxon>Archaea</taxon>
        <taxon>Methanobacteriati</taxon>
        <taxon>Methanobacteriota</taxon>
        <taxon>Stenosarchaea group</taxon>
        <taxon>Halobacteria</taxon>
        <taxon>Halobacteriales</taxon>
        <taxon>Haladaptataceae</taxon>
        <taxon>Halorussus</taxon>
    </lineage>
</organism>
<comment type="caution">
    <text evidence="1">The sequence shown here is derived from an EMBL/GenBank/DDBJ whole genome shotgun (WGS) entry which is preliminary data.</text>
</comment>
<name>A0ABD5WIL4_9EURY</name>
<keyword evidence="2" id="KW-1185">Reference proteome</keyword>
<dbReference type="RefSeq" id="WP_382209427.1">
    <property type="nucleotide sequence ID" value="NZ_JBHSZH010000005.1"/>
</dbReference>
<dbReference type="EMBL" id="JBHSZH010000005">
    <property type="protein sequence ID" value="MFC7080058.1"/>
    <property type="molecule type" value="Genomic_DNA"/>
</dbReference>
<dbReference type="Proteomes" id="UP001596407">
    <property type="component" value="Unassembled WGS sequence"/>
</dbReference>
<dbReference type="PROSITE" id="PS51318">
    <property type="entry name" value="TAT"/>
    <property type="match status" value="1"/>
</dbReference>
<evidence type="ECO:0000313" key="1">
    <source>
        <dbReference type="EMBL" id="MFC7080058.1"/>
    </source>
</evidence>
<reference evidence="1 2" key="1">
    <citation type="journal article" date="2019" name="Int. J. Syst. Evol. Microbiol.">
        <title>The Global Catalogue of Microorganisms (GCM) 10K type strain sequencing project: providing services to taxonomists for standard genome sequencing and annotation.</title>
        <authorList>
            <consortium name="The Broad Institute Genomics Platform"/>
            <consortium name="The Broad Institute Genome Sequencing Center for Infectious Disease"/>
            <person name="Wu L."/>
            <person name="Ma J."/>
        </authorList>
    </citation>
    <scope>NUCLEOTIDE SEQUENCE [LARGE SCALE GENOMIC DNA]</scope>
    <source>
        <strain evidence="1 2">DT72</strain>
    </source>
</reference>